<dbReference type="Proteomes" id="UP000727962">
    <property type="component" value="Unassembled WGS sequence"/>
</dbReference>
<accession>A0A931LUG7</accession>
<feature type="domain" description="DUF1854" evidence="1">
    <location>
        <begin position="41"/>
        <end position="164"/>
    </location>
</feature>
<reference evidence="2" key="1">
    <citation type="submission" date="2020-07" db="EMBL/GenBank/DDBJ databases">
        <title>Huge and variable diversity of episymbiotic CPR bacteria and DPANN archaea in groundwater ecosystems.</title>
        <authorList>
            <person name="He C.Y."/>
            <person name="Keren R."/>
            <person name="Whittaker M."/>
            <person name="Farag I.F."/>
            <person name="Doudna J."/>
            <person name="Cate J.H.D."/>
            <person name="Banfield J.F."/>
        </authorList>
    </citation>
    <scope>NUCLEOTIDE SEQUENCE</scope>
    <source>
        <strain evidence="2">NC_groundwater_17_Pr7_B-0.1um_64_12</strain>
    </source>
</reference>
<evidence type="ECO:0000313" key="2">
    <source>
        <dbReference type="EMBL" id="MBI1756378.1"/>
    </source>
</evidence>
<dbReference type="InterPro" id="IPR015005">
    <property type="entry name" value="DUF1854"/>
</dbReference>
<protein>
    <submittedName>
        <fullName evidence="2">DUF1854 domain-containing protein</fullName>
    </submittedName>
</protein>
<name>A0A931LUG7_FIMGI</name>
<organism evidence="2 3">
    <name type="scientific">Fimbriimonas ginsengisoli</name>
    <dbReference type="NCBI Taxonomy" id="1005039"/>
    <lineage>
        <taxon>Bacteria</taxon>
        <taxon>Bacillati</taxon>
        <taxon>Armatimonadota</taxon>
        <taxon>Fimbriimonadia</taxon>
        <taxon>Fimbriimonadales</taxon>
        <taxon>Fimbriimonadaceae</taxon>
        <taxon>Fimbriimonas</taxon>
    </lineage>
</organism>
<gene>
    <name evidence="2" type="ORF">HYR64_04635</name>
</gene>
<dbReference type="Pfam" id="PF08909">
    <property type="entry name" value="DUF1854"/>
    <property type="match status" value="1"/>
</dbReference>
<evidence type="ECO:0000259" key="1">
    <source>
        <dbReference type="Pfam" id="PF08909"/>
    </source>
</evidence>
<dbReference type="AlphaFoldDB" id="A0A931LUG7"/>
<proteinExistence type="predicted"/>
<sequence length="166" mass="18935">MGSTTLTYLDPAEVTAWLPEGAAQPRVEIAGRLCILAAKIRRAFPLAHPEEYLSIQNDAGKEIGLLRSLDGIEPATRATLEEELDRRYFSPRISRIDGLEQQAGLWRFRVQTQRGPCEFFVRNWRDSAHEMGSGRWQIVAVDGQKYDIENLEKFDERSQGLLDQVF</sequence>
<dbReference type="EMBL" id="JACOSL010000029">
    <property type="protein sequence ID" value="MBI1756378.1"/>
    <property type="molecule type" value="Genomic_DNA"/>
</dbReference>
<comment type="caution">
    <text evidence="2">The sequence shown here is derived from an EMBL/GenBank/DDBJ whole genome shotgun (WGS) entry which is preliminary data.</text>
</comment>
<evidence type="ECO:0000313" key="3">
    <source>
        <dbReference type="Proteomes" id="UP000727962"/>
    </source>
</evidence>